<keyword evidence="2" id="KW-1003">Cell membrane</keyword>
<feature type="transmembrane region" description="Helical" evidence="8">
    <location>
        <begin position="326"/>
        <end position="350"/>
    </location>
</feature>
<comment type="subcellular location">
    <subcellularLocation>
        <location evidence="1">Cell membrane</location>
        <topology evidence="1">Multi-pass membrane protein</topology>
    </subcellularLocation>
</comment>
<evidence type="ECO:0000256" key="3">
    <source>
        <dbReference type="ARBA" id="ARBA00022676"/>
    </source>
</evidence>
<feature type="domain" description="Glycosyltransferase RgtA/B/C/D-like" evidence="9">
    <location>
        <begin position="53"/>
        <end position="212"/>
    </location>
</feature>
<keyword evidence="3" id="KW-0328">Glycosyltransferase</keyword>
<feature type="transmembrane region" description="Helical" evidence="8">
    <location>
        <begin position="75"/>
        <end position="97"/>
    </location>
</feature>
<dbReference type="InterPro" id="IPR050297">
    <property type="entry name" value="LipidA_mod_glycosyltrf_83"/>
</dbReference>
<reference evidence="10 11" key="1">
    <citation type="submission" date="2018-02" db="EMBL/GenBank/DDBJ databases">
        <title>Genomic Encyclopedia of Archaeal and Bacterial Type Strains, Phase II (KMG-II): from individual species to whole genera.</title>
        <authorList>
            <person name="Goeker M."/>
        </authorList>
    </citation>
    <scope>NUCLEOTIDE SEQUENCE [LARGE SCALE GENOMIC DNA]</scope>
    <source>
        <strain evidence="10 11">DSM 18921</strain>
    </source>
</reference>
<dbReference type="EMBL" id="PVEP01000010">
    <property type="protein sequence ID" value="PQV55341.1"/>
    <property type="molecule type" value="Genomic_DNA"/>
</dbReference>
<dbReference type="AlphaFoldDB" id="A0A2S8S3F8"/>
<evidence type="ECO:0000313" key="11">
    <source>
        <dbReference type="Proteomes" id="UP000238338"/>
    </source>
</evidence>
<evidence type="ECO:0000313" key="10">
    <source>
        <dbReference type="EMBL" id="PQV55341.1"/>
    </source>
</evidence>
<protein>
    <submittedName>
        <fullName evidence="10">4-amino-4-deoxy-L-arabinose transferase-like glycosyltransferase</fullName>
    </submittedName>
</protein>
<evidence type="ECO:0000259" key="9">
    <source>
        <dbReference type="Pfam" id="PF13231"/>
    </source>
</evidence>
<dbReference type="InterPro" id="IPR038731">
    <property type="entry name" value="RgtA/B/C-like"/>
</dbReference>
<name>A0A2S8S3F8_9RHOB</name>
<evidence type="ECO:0000256" key="2">
    <source>
        <dbReference type="ARBA" id="ARBA00022475"/>
    </source>
</evidence>
<dbReference type="Proteomes" id="UP000238338">
    <property type="component" value="Unassembled WGS sequence"/>
</dbReference>
<feature type="transmembrane region" description="Helical" evidence="8">
    <location>
        <begin position="276"/>
        <end position="295"/>
    </location>
</feature>
<dbReference type="GO" id="GO:0009103">
    <property type="term" value="P:lipopolysaccharide biosynthetic process"/>
    <property type="evidence" value="ECO:0007669"/>
    <property type="project" value="UniProtKB-ARBA"/>
</dbReference>
<dbReference type="GO" id="GO:0005886">
    <property type="term" value="C:plasma membrane"/>
    <property type="evidence" value="ECO:0007669"/>
    <property type="project" value="UniProtKB-SubCell"/>
</dbReference>
<evidence type="ECO:0000256" key="7">
    <source>
        <dbReference type="ARBA" id="ARBA00023136"/>
    </source>
</evidence>
<comment type="caution">
    <text evidence="10">The sequence shown here is derived from an EMBL/GenBank/DDBJ whole genome shotgun (WGS) entry which is preliminary data.</text>
</comment>
<gene>
    <name evidence="10" type="ORF">LX70_03594</name>
</gene>
<feature type="transmembrane region" description="Helical" evidence="8">
    <location>
        <begin position="196"/>
        <end position="215"/>
    </location>
</feature>
<organism evidence="10 11">
    <name type="scientific">Albidovulum denitrificans</name>
    <dbReference type="NCBI Taxonomy" id="404881"/>
    <lineage>
        <taxon>Bacteria</taxon>
        <taxon>Pseudomonadati</taxon>
        <taxon>Pseudomonadota</taxon>
        <taxon>Alphaproteobacteria</taxon>
        <taxon>Rhodobacterales</taxon>
        <taxon>Paracoccaceae</taxon>
        <taxon>Albidovulum</taxon>
    </lineage>
</organism>
<accession>A0A2S8S3F8</accession>
<evidence type="ECO:0000256" key="5">
    <source>
        <dbReference type="ARBA" id="ARBA00022692"/>
    </source>
</evidence>
<evidence type="ECO:0000256" key="8">
    <source>
        <dbReference type="SAM" id="Phobius"/>
    </source>
</evidence>
<dbReference type="GO" id="GO:0016763">
    <property type="term" value="F:pentosyltransferase activity"/>
    <property type="evidence" value="ECO:0007669"/>
    <property type="project" value="TreeGrafter"/>
</dbReference>
<proteinExistence type="predicted"/>
<feature type="transmembrane region" description="Helical" evidence="8">
    <location>
        <begin position="104"/>
        <end position="125"/>
    </location>
</feature>
<sequence>MPERRGWLPAALLAVGAITLLRIVALWFNRTDLFVDESQYWLWGQNPDFGYYSKPPLIGWVIRAATELGGSDAPFWVRLPGALFHGMTALILGALGARIMGARAAVWVAVGYATLPFVALGSLLISTDTIMAPFYAAALLAWFRAVDSGRAGQAALAGVFIGLAFLAKYAAVYFLIGTALAAVFVPTARLSLRQTIAMLAAFAVTIAPNIVWNLTHDLTTVEHTMDNVGWVRGGAGFGGLRFGSLVEFFLSQFAVAGPVVFAALIWGWVRQRGPRAGALTALSLPVLVIVCVQALLSQAYANWAVATYFAGLLIAVAVLSGRGRGLLWLSLAINGAICVLLPLLTILAPWPVQGDRPLLSRYLGQAALSAQIVDVARAEEVATVAATDRGILADLFYTGRDSGLAIRTPKPAGRAKSYYEQMYPLTDDVPVLFVSDTAPVCDGVTVPPLRTFDTKGGTYARRSIAVYRVAGGCLNAD</sequence>
<feature type="transmembrane region" description="Helical" evidence="8">
    <location>
        <begin position="154"/>
        <end position="184"/>
    </location>
</feature>
<dbReference type="Pfam" id="PF13231">
    <property type="entry name" value="PMT_2"/>
    <property type="match status" value="1"/>
</dbReference>
<feature type="transmembrane region" description="Helical" evidence="8">
    <location>
        <begin position="7"/>
        <end position="28"/>
    </location>
</feature>
<feature type="transmembrane region" description="Helical" evidence="8">
    <location>
        <begin position="301"/>
        <end position="319"/>
    </location>
</feature>
<dbReference type="OrthoDB" id="9811222at2"/>
<dbReference type="PANTHER" id="PTHR33908">
    <property type="entry name" value="MANNOSYLTRANSFERASE YKCB-RELATED"/>
    <property type="match status" value="1"/>
</dbReference>
<keyword evidence="5 8" id="KW-0812">Transmembrane</keyword>
<evidence type="ECO:0000256" key="6">
    <source>
        <dbReference type="ARBA" id="ARBA00022989"/>
    </source>
</evidence>
<keyword evidence="6 8" id="KW-1133">Transmembrane helix</keyword>
<keyword evidence="4 10" id="KW-0808">Transferase</keyword>
<evidence type="ECO:0000256" key="1">
    <source>
        <dbReference type="ARBA" id="ARBA00004651"/>
    </source>
</evidence>
<feature type="transmembrane region" description="Helical" evidence="8">
    <location>
        <begin position="248"/>
        <end position="269"/>
    </location>
</feature>
<dbReference type="PANTHER" id="PTHR33908:SF11">
    <property type="entry name" value="MEMBRANE PROTEIN"/>
    <property type="match status" value="1"/>
</dbReference>
<dbReference type="RefSeq" id="WP_105516134.1">
    <property type="nucleotide sequence ID" value="NZ_PVEP01000010.1"/>
</dbReference>
<keyword evidence="11" id="KW-1185">Reference proteome</keyword>
<evidence type="ECO:0000256" key="4">
    <source>
        <dbReference type="ARBA" id="ARBA00022679"/>
    </source>
</evidence>
<keyword evidence="7 8" id="KW-0472">Membrane</keyword>